<evidence type="ECO:0000313" key="2">
    <source>
        <dbReference type="Proteomes" id="UP000649573"/>
    </source>
</evidence>
<keyword evidence="2" id="KW-1185">Reference proteome</keyword>
<evidence type="ECO:0000313" key="1">
    <source>
        <dbReference type="EMBL" id="GGU61586.1"/>
    </source>
</evidence>
<protein>
    <submittedName>
        <fullName evidence="1">Uncharacterized protein</fullName>
    </submittedName>
</protein>
<gene>
    <name evidence="1" type="ORF">GCM10010178_62190</name>
</gene>
<name>A0ABQ2UZX2_9PSEU</name>
<comment type="caution">
    <text evidence="1">The sequence shown here is derived from an EMBL/GenBank/DDBJ whole genome shotgun (WGS) entry which is preliminary data.</text>
</comment>
<proteinExistence type="predicted"/>
<dbReference type="EMBL" id="BMRE01000035">
    <property type="protein sequence ID" value="GGU61586.1"/>
    <property type="molecule type" value="Genomic_DNA"/>
</dbReference>
<dbReference type="Proteomes" id="UP000649573">
    <property type="component" value="Unassembled WGS sequence"/>
</dbReference>
<accession>A0ABQ2UZX2</accession>
<reference evidence="2" key="1">
    <citation type="journal article" date="2019" name="Int. J. Syst. Evol. Microbiol.">
        <title>The Global Catalogue of Microorganisms (GCM) 10K type strain sequencing project: providing services to taxonomists for standard genome sequencing and annotation.</title>
        <authorList>
            <consortium name="The Broad Institute Genomics Platform"/>
            <consortium name="The Broad Institute Genome Sequencing Center for Infectious Disease"/>
            <person name="Wu L."/>
            <person name="Ma J."/>
        </authorList>
    </citation>
    <scope>NUCLEOTIDE SEQUENCE [LARGE SCALE GENOMIC DNA]</scope>
    <source>
        <strain evidence="2">JCM 3296</strain>
    </source>
</reference>
<dbReference type="RefSeq" id="WP_189257308.1">
    <property type="nucleotide sequence ID" value="NZ_BMRE01000035.1"/>
</dbReference>
<sequence>MANLASTITRADTAAVVYGPYGGPQPTPAEADVRLECLQGCDDAHNRGRGNECHVEHVIGTTNASYDDAELTVRSYSTTEGALRFAEVGFRFDGDHPDCERFLNPDVARKLARLLLEAANVAERVAAGGTR</sequence>
<organism evidence="1 2">
    <name type="scientific">Lentzea flava</name>
    <dbReference type="NCBI Taxonomy" id="103732"/>
    <lineage>
        <taxon>Bacteria</taxon>
        <taxon>Bacillati</taxon>
        <taxon>Actinomycetota</taxon>
        <taxon>Actinomycetes</taxon>
        <taxon>Pseudonocardiales</taxon>
        <taxon>Pseudonocardiaceae</taxon>
        <taxon>Lentzea</taxon>
    </lineage>
</organism>